<evidence type="ECO:0000313" key="5">
    <source>
        <dbReference type="EMBL" id="MCX5570323.1"/>
    </source>
</evidence>
<dbReference type="EMBL" id="JAPKNK010000005">
    <property type="protein sequence ID" value="MCX5570323.1"/>
    <property type="molecule type" value="Genomic_DNA"/>
</dbReference>
<dbReference type="GO" id="GO:0042597">
    <property type="term" value="C:periplasmic space"/>
    <property type="evidence" value="ECO:0007669"/>
    <property type="project" value="UniProtKB-SubCell"/>
</dbReference>
<comment type="caution">
    <text evidence="5">The sequence shown here is derived from an EMBL/GenBank/DDBJ whole genome shotgun (WGS) entry which is preliminary data.</text>
</comment>
<dbReference type="Proteomes" id="UP001144805">
    <property type="component" value="Unassembled WGS sequence"/>
</dbReference>
<keyword evidence="6" id="KW-1185">Reference proteome</keyword>
<evidence type="ECO:0000256" key="1">
    <source>
        <dbReference type="ARBA" id="ARBA00004418"/>
    </source>
</evidence>
<evidence type="ECO:0000256" key="3">
    <source>
        <dbReference type="ARBA" id="ARBA00022764"/>
    </source>
</evidence>
<feature type="chain" id="PRO_5040972746" evidence="4">
    <location>
        <begin position="25"/>
        <end position="427"/>
    </location>
</feature>
<dbReference type="PANTHER" id="PTHR43649">
    <property type="entry name" value="ARABINOSE-BINDING PROTEIN-RELATED"/>
    <property type="match status" value="1"/>
</dbReference>
<dbReference type="Gene3D" id="3.40.190.10">
    <property type="entry name" value="Periplasmic binding protein-like II"/>
    <property type="match status" value="2"/>
</dbReference>
<gene>
    <name evidence="5" type="ORF">OSH07_14040</name>
</gene>
<proteinExistence type="inferred from homology"/>
<name>A0A9X3E3A8_9HYPH</name>
<organism evidence="5 6">
    <name type="scientific">Kaistia nematophila</name>
    <dbReference type="NCBI Taxonomy" id="2994654"/>
    <lineage>
        <taxon>Bacteria</taxon>
        <taxon>Pseudomonadati</taxon>
        <taxon>Pseudomonadota</taxon>
        <taxon>Alphaproteobacteria</taxon>
        <taxon>Hyphomicrobiales</taxon>
        <taxon>Kaistiaceae</taxon>
        <taxon>Kaistia</taxon>
    </lineage>
</organism>
<comment type="similarity">
    <text evidence="2">Belongs to the bacterial solute-binding protein 1 family.</text>
</comment>
<keyword evidence="4" id="KW-0732">Signal</keyword>
<feature type="signal peptide" evidence="4">
    <location>
        <begin position="1"/>
        <end position="24"/>
    </location>
</feature>
<evidence type="ECO:0000256" key="4">
    <source>
        <dbReference type="SAM" id="SignalP"/>
    </source>
</evidence>
<dbReference type="InterPro" id="IPR006059">
    <property type="entry name" value="SBP"/>
</dbReference>
<evidence type="ECO:0000313" key="6">
    <source>
        <dbReference type="Proteomes" id="UP001144805"/>
    </source>
</evidence>
<comment type="subcellular location">
    <subcellularLocation>
        <location evidence="1">Periplasm</location>
    </subcellularLocation>
</comment>
<dbReference type="InterPro" id="IPR050490">
    <property type="entry name" value="Bact_solute-bd_prot1"/>
</dbReference>
<keyword evidence="3" id="KW-0574">Periplasm</keyword>
<protein>
    <submittedName>
        <fullName evidence="5">ABC transporter substrate-binding protein</fullName>
    </submittedName>
</protein>
<dbReference type="Pfam" id="PF01547">
    <property type="entry name" value="SBP_bac_1"/>
    <property type="match status" value="1"/>
</dbReference>
<accession>A0A9X3E3A8</accession>
<evidence type="ECO:0000256" key="2">
    <source>
        <dbReference type="ARBA" id="ARBA00008520"/>
    </source>
</evidence>
<dbReference type="CDD" id="cd14748">
    <property type="entry name" value="PBP2_UgpB"/>
    <property type="match status" value="1"/>
</dbReference>
<dbReference type="PANTHER" id="PTHR43649:SF12">
    <property type="entry name" value="DIACETYLCHITOBIOSE BINDING PROTEIN DASA"/>
    <property type="match status" value="1"/>
</dbReference>
<reference evidence="5" key="1">
    <citation type="submission" date="2022-11" db="EMBL/GenBank/DDBJ databases">
        <title>Biodiversity and phylogenetic relationships of bacteria.</title>
        <authorList>
            <person name="Machado R.A.R."/>
            <person name="Bhat A."/>
            <person name="Loulou A."/>
            <person name="Kallel S."/>
        </authorList>
    </citation>
    <scope>NUCLEOTIDE SEQUENCE</scope>
    <source>
        <strain evidence="5">K-TC2</strain>
    </source>
</reference>
<sequence>MMKTLKQAALAGVVALLGASTAHADPITIEVEHFMPAHNVFHEKVAAAFMAKHPDIVIKFRNALPSYDEQHQALLREAITNNLPDVYHSGYHLLPEVVHQLEKRGQVIALDDYMAKEGEAWVNANYEPSILNLGKVDGKQYGIGFNASTPIVFYNADLVKQAGGDPDHFPTNWSDMIALGAKIKATGGDVDGFAYDIHAWPDDWLWRSLILEQGAQVMKDDNKSVAFDNGSGLEALKLARSFVTDGKMTLRDFEQSRQQFAAGKLGIIFASPNSARGFSDLIGTRFTLMSSTFPVSNLEKGVVPTGGNGMMILAKDKAKQDAAWEYIKFATSAEGQTIAVLGSGYMPTNKAALAPEYLGKFYEENPNWYTSIKQISRAAPWGGYPGTNGVKIWRTQRDIIGQVMSGDVSPEDGIVKITEATNALLPN</sequence>
<dbReference type="SUPFAM" id="SSF53850">
    <property type="entry name" value="Periplasmic binding protein-like II"/>
    <property type="match status" value="1"/>
</dbReference>
<dbReference type="AlphaFoldDB" id="A0A9X3E3A8"/>